<keyword evidence="10" id="KW-1185">Reference proteome</keyword>
<dbReference type="InterPro" id="IPR033116">
    <property type="entry name" value="TRYPSIN_SER"/>
</dbReference>
<dbReference type="PANTHER" id="PTHR24276:SF96">
    <property type="entry name" value="PEPTIDASE S1 DOMAIN-CONTAINING PROTEIN"/>
    <property type="match status" value="1"/>
</dbReference>
<feature type="domain" description="Peptidase S1" evidence="9">
    <location>
        <begin position="23"/>
        <end position="253"/>
    </location>
</feature>
<sequence length="260" mass="29033">MKLTIILFGLVVFTGSLAKDIRIVGGENTIIHNVPHQVSIRIYDLNQHFCSGSIITRYHILSAAHCFNDMNNDYTNLRVYIGTNSPYANSGVRFKITKVDIHPEFTGRMTQDEAWIHDIAVVTVDKRIKFQPYQHKIDLPTDEIVIGSDAVITGYGKLNFSAEWFPDQIHKAVLTVIDIETCMNQLNRRIHDTQACLYKAKGIGGCYGDSGGPVVANEKLIGIQSWVIPCAQGYPDVFTNVYSHLDFINSIIGSTSTPRS</sequence>
<feature type="chain" id="PRO_5042563101" evidence="8">
    <location>
        <begin position="19"/>
        <end position="260"/>
    </location>
</feature>
<dbReference type="RefSeq" id="XP_011496946.1">
    <property type="nucleotide sequence ID" value="XM_011498644.1"/>
</dbReference>
<dbReference type="KEGG" id="csol:105361460"/>
<evidence type="ECO:0000313" key="10">
    <source>
        <dbReference type="Proteomes" id="UP000695007"/>
    </source>
</evidence>
<keyword evidence="3 7" id="KW-0645">Protease</keyword>
<proteinExistence type="inferred from homology"/>
<dbReference type="SUPFAM" id="SSF50494">
    <property type="entry name" value="Trypsin-like serine proteases"/>
    <property type="match status" value="1"/>
</dbReference>
<accession>A0AAJ6YF68</accession>
<keyword evidence="6" id="KW-1015">Disulfide bond</keyword>
<comment type="similarity">
    <text evidence="2">Belongs to the peptidase S1 family.</text>
</comment>
<dbReference type="PROSITE" id="PS00134">
    <property type="entry name" value="TRYPSIN_HIS"/>
    <property type="match status" value="1"/>
</dbReference>
<dbReference type="GO" id="GO:0006508">
    <property type="term" value="P:proteolysis"/>
    <property type="evidence" value="ECO:0007669"/>
    <property type="project" value="UniProtKB-KW"/>
</dbReference>
<dbReference type="PROSITE" id="PS00135">
    <property type="entry name" value="TRYPSIN_SER"/>
    <property type="match status" value="1"/>
</dbReference>
<dbReference type="GeneID" id="105361460"/>
<reference evidence="11" key="1">
    <citation type="submission" date="2025-08" db="UniProtKB">
        <authorList>
            <consortium name="RefSeq"/>
        </authorList>
    </citation>
    <scope>IDENTIFICATION</scope>
</reference>
<dbReference type="GO" id="GO:0005576">
    <property type="term" value="C:extracellular region"/>
    <property type="evidence" value="ECO:0007669"/>
    <property type="project" value="UniProtKB-SubCell"/>
</dbReference>
<dbReference type="InterPro" id="IPR018114">
    <property type="entry name" value="TRYPSIN_HIS"/>
</dbReference>
<evidence type="ECO:0000256" key="4">
    <source>
        <dbReference type="ARBA" id="ARBA00022801"/>
    </source>
</evidence>
<dbReference type="FunFam" id="2.40.10.10:FF:000068">
    <property type="entry name" value="transmembrane protease serine 2"/>
    <property type="match status" value="1"/>
</dbReference>
<evidence type="ECO:0000256" key="3">
    <source>
        <dbReference type="ARBA" id="ARBA00022670"/>
    </source>
</evidence>
<dbReference type="InterPro" id="IPR043504">
    <property type="entry name" value="Peptidase_S1_PA_chymotrypsin"/>
</dbReference>
<dbReference type="InterPro" id="IPR001254">
    <property type="entry name" value="Trypsin_dom"/>
</dbReference>
<dbReference type="InterPro" id="IPR001314">
    <property type="entry name" value="Peptidase_S1A"/>
</dbReference>
<dbReference type="SMART" id="SM00020">
    <property type="entry name" value="Tryp_SPc"/>
    <property type="match status" value="1"/>
</dbReference>
<feature type="signal peptide" evidence="8">
    <location>
        <begin position="1"/>
        <end position="18"/>
    </location>
</feature>
<keyword evidence="5 7" id="KW-0720">Serine protease</keyword>
<evidence type="ECO:0000259" key="9">
    <source>
        <dbReference type="PROSITE" id="PS50240"/>
    </source>
</evidence>
<evidence type="ECO:0000256" key="8">
    <source>
        <dbReference type="SAM" id="SignalP"/>
    </source>
</evidence>
<comment type="subcellular location">
    <subcellularLocation>
        <location evidence="1">Secreted</location>
        <location evidence="1">Extracellular space</location>
    </subcellularLocation>
</comment>
<keyword evidence="4 7" id="KW-0378">Hydrolase</keyword>
<evidence type="ECO:0000256" key="6">
    <source>
        <dbReference type="ARBA" id="ARBA00023157"/>
    </source>
</evidence>
<dbReference type="Proteomes" id="UP000695007">
    <property type="component" value="Unplaced"/>
</dbReference>
<evidence type="ECO:0000256" key="1">
    <source>
        <dbReference type="ARBA" id="ARBA00004239"/>
    </source>
</evidence>
<dbReference type="CDD" id="cd00190">
    <property type="entry name" value="Tryp_SPc"/>
    <property type="match status" value="1"/>
</dbReference>
<evidence type="ECO:0000256" key="5">
    <source>
        <dbReference type="ARBA" id="ARBA00022825"/>
    </source>
</evidence>
<dbReference type="GO" id="GO:0004252">
    <property type="term" value="F:serine-type endopeptidase activity"/>
    <property type="evidence" value="ECO:0007669"/>
    <property type="project" value="InterPro"/>
</dbReference>
<evidence type="ECO:0000256" key="2">
    <source>
        <dbReference type="ARBA" id="ARBA00007664"/>
    </source>
</evidence>
<dbReference type="Gene3D" id="2.40.10.10">
    <property type="entry name" value="Trypsin-like serine proteases"/>
    <property type="match status" value="1"/>
</dbReference>
<gene>
    <name evidence="11" type="primary">LOC105361460</name>
</gene>
<dbReference type="FunFam" id="2.40.10.10:FF:000036">
    <property type="entry name" value="Trypsin beta"/>
    <property type="match status" value="1"/>
</dbReference>
<organism evidence="10 11">
    <name type="scientific">Ceratosolen solmsi marchali</name>
    <dbReference type="NCBI Taxonomy" id="326594"/>
    <lineage>
        <taxon>Eukaryota</taxon>
        <taxon>Metazoa</taxon>
        <taxon>Ecdysozoa</taxon>
        <taxon>Arthropoda</taxon>
        <taxon>Hexapoda</taxon>
        <taxon>Insecta</taxon>
        <taxon>Pterygota</taxon>
        <taxon>Neoptera</taxon>
        <taxon>Endopterygota</taxon>
        <taxon>Hymenoptera</taxon>
        <taxon>Apocrita</taxon>
        <taxon>Proctotrupomorpha</taxon>
        <taxon>Chalcidoidea</taxon>
        <taxon>Agaonidae</taxon>
        <taxon>Agaoninae</taxon>
        <taxon>Ceratosolen</taxon>
    </lineage>
</organism>
<dbReference type="PRINTS" id="PR00722">
    <property type="entry name" value="CHYMOTRYPSIN"/>
</dbReference>
<name>A0AAJ6YF68_9HYME</name>
<evidence type="ECO:0000313" key="11">
    <source>
        <dbReference type="RefSeq" id="XP_011496946.1"/>
    </source>
</evidence>
<dbReference type="Pfam" id="PF00089">
    <property type="entry name" value="Trypsin"/>
    <property type="match status" value="1"/>
</dbReference>
<evidence type="ECO:0000256" key="7">
    <source>
        <dbReference type="RuleBase" id="RU363034"/>
    </source>
</evidence>
<keyword evidence="8" id="KW-0732">Signal</keyword>
<protein>
    <submittedName>
        <fullName evidence="11">Chymotrypsin-2-like</fullName>
    </submittedName>
</protein>
<dbReference type="InterPro" id="IPR050430">
    <property type="entry name" value="Peptidase_S1"/>
</dbReference>
<dbReference type="AlphaFoldDB" id="A0AAJ6YF68"/>
<dbReference type="PROSITE" id="PS50240">
    <property type="entry name" value="TRYPSIN_DOM"/>
    <property type="match status" value="1"/>
</dbReference>
<dbReference type="PANTHER" id="PTHR24276">
    <property type="entry name" value="POLYSERASE-RELATED"/>
    <property type="match status" value="1"/>
</dbReference>
<dbReference type="InterPro" id="IPR009003">
    <property type="entry name" value="Peptidase_S1_PA"/>
</dbReference>